<feature type="region of interest" description="Disordered" evidence="1">
    <location>
        <begin position="61"/>
        <end position="94"/>
    </location>
</feature>
<feature type="compositionally biased region" description="Polar residues" evidence="1">
    <location>
        <begin position="178"/>
        <end position="193"/>
    </location>
</feature>
<evidence type="ECO:0000313" key="2">
    <source>
        <dbReference type="EMBL" id="KAK2187109.1"/>
    </source>
</evidence>
<protein>
    <submittedName>
        <fullName evidence="2">Uncharacterized protein</fullName>
    </submittedName>
</protein>
<feature type="compositionally biased region" description="Basic and acidic residues" evidence="1">
    <location>
        <begin position="287"/>
        <end position="299"/>
    </location>
</feature>
<organism evidence="2 3">
    <name type="scientific">Ridgeia piscesae</name>
    <name type="common">Tubeworm</name>
    <dbReference type="NCBI Taxonomy" id="27915"/>
    <lineage>
        <taxon>Eukaryota</taxon>
        <taxon>Metazoa</taxon>
        <taxon>Spiralia</taxon>
        <taxon>Lophotrochozoa</taxon>
        <taxon>Annelida</taxon>
        <taxon>Polychaeta</taxon>
        <taxon>Sedentaria</taxon>
        <taxon>Canalipalpata</taxon>
        <taxon>Sabellida</taxon>
        <taxon>Siboglinidae</taxon>
        <taxon>Ridgeia</taxon>
    </lineage>
</organism>
<feature type="compositionally biased region" description="Basic and acidic residues" evidence="1">
    <location>
        <begin position="67"/>
        <end position="79"/>
    </location>
</feature>
<feature type="region of interest" description="Disordered" evidence="1">
    <location>
        <begin position="146"/>
        <end position="166"/>
    </location>
</feature>
<accession>A0AAD9P2R8</accession>
<comment type="caution">
    <text evidence="2">The sequence shown here is derived from an EMBL/GenBank/DDBJ whole genome shotgun (WGS) entry which is preliminary data.</text>
</comment>
<dbReference type="Proteomes" id="UP001209878">
    <property type="component" value="Unassembled WGS sequence"/>
</dbReference>
<dbReference type="AlphaFoldDB" id="A0AAD9P2R8"/>
<gene>
    <name evidence="2" type="ORF">NP493_179g03010</name>
</gene>
<feature type="compositionally biased region" description="Low complexity" evidence="1">
    <location>
        <begin position="313"/>
        <end position="326"/>
    </location>
</feature>
<feature type="compositionally biased region" description="Basic and acidic residues" evidence="1">
    <location>
        <begin position="206"/>
        <end position="218"/>
    </location>
</feature>
<keyword evidence="3" id="KW-1185">Reference proteome</keyword>
<evidence type="ECO:0000313" key="3">
    <source>
        <dbReference type="Proteomes" id="UP001209878"/>
    </source>
</evidence>
<proteinExistence type="predicted"/>
<reference evidence="2" key="1">
    <citation type="journal article" date="2023" name="Mol. Biol. Evol.">
        <title>Third-Generation Sequencing Reveals the Adaptive Role of the Epigenome in Three Deep-Sea Polychaetes.</title>
        <authorList>
            <person name="Perez M."/>
            <person name="Aroh O."/>
            <person name="Sun Y."/>
            <person name="Lan Y."/>
            <person name="Juniper S.K."/>
            <person name="Young C.R."/>
            <person name="Angers B."/>
            <person name="Qian P.Y."/>
        </authorList>
    </citation>
    <scope>NUCLEOTIDE SEQUENCE</scope>
    <source>
        <strain evidence="2">R07B-5</strain>
    </source>
</reference>
<feature type="region of interest" description="Disordered" evidence="1">
    <location>
        <begin position="178"/>
        <end position="362"/>
    </location>
</feature>
<evidence type="ECO:0000256" key="1">
    <source>
        <dbReference type="SAM" id="MobiDB-lite"/>
    </source>
</evidence>
<name>A0AAD9P2R8_RIDPI</name>
<dbReference type="EMBL" id="JAODUO010000178">
    <property type="protein sequence ID" value="KAK2187109.1"/>
    <property type="molecule type" value="Genomic_DNA"/>
</dbReference>
<sequence>MKGERSDGTAAARIYCSEPCLDAGPTGEPYVAKIYSGYCNQSASTDEPRDQTNKDVARAFRSYADVSRSKTGLDRRSNDLDGEDDAPVSPIYSTPLDAITQSDWVLDHGYKSGVQRSNSHVTPSSLNVVSGRNPYGRGVFMRPSDAAQYAQKRPQKDSPRHSGQQTPIPTQILMFQHLQQQEQSKTRSSTEGLSGTEDVLRPVSRSRSDASDIRHFAPENDPDAIYTHPMKIKRRSVESKGTPPRVAEESVSLPDGMSPRDTTSSKHSAPLSPIDEGANQMTVHAVIENHDDHTAEQPDLRTPSPEQPADVTRSPSSRSTSPIPARSPDRLSALLPHDGSASRRRSVDELTTMSEKHHQGAS</sequence>